<evidence type="ECO:0000313" key="1">
    <source>
        <dbReference type="EMBL" id="SMD33124.1"/>
    </source>
</evidence>
<dbReference type="AlphaFoldDB" id="A0A1W2G9E1"/>
<proteinExistence type="predicted"/>
<name>A0A1W2G9E1_REIFA</name>
<dbReference type="EMBL" id="FWYF01000001">
    <property type="protein sequence ID" value="SMD33124.1"/>
    <property type="molecule type" value="Genomic_DNA"/>
</dbReference>
<dbReference type="Proteomes" id="UP000192472">
    <property type="component" value="Unassembled WGS sequence"/>
</dbReference>
<evidence type="ECO:0000313" key="2">
    <source>
        <dbReference type="Proteomes" id="UP000192472"/>
    </source>
</evidence>
<protein>
    <submittedName>
        <fullName evidence="1">Uncharacterized protein</fullName>
    </submittedName>
</protein>
<dbReference type="STRING" id="692418.SAMN04488029_1489"/>
<keyword evidence="2" id="KW-1185">Reference proteome</keyword>
<organism evidence="1 2">
    <name type="scientific">Reichenbachiella faecimaris</name>
    <dbReference type="NCBI Taxonomy" id="692418"/>
    <lineage>
        <taxon>Bacteria</taxon>
        <taxon>Pseudomonadati</taxon>
        <taxon>Bacteroidota</taxon>
        <taxon>Cytophagia</taxon>
        <taxon>Cytophagales</taxon>
        <taxon>Reichenbachiellaceae</taxon>
        <taxon>Reichenbachiella</taxon>
    </lineage>
</organism>
<sequence length="63" mass="6864">MKYFATGTFRANLKSQNAYTIKPKKGSNTICSLFWFNYFKVNQATLLTAASIAASTSAAFSGL</sequence>
<reference evidence="1 2" key="1">
    <citation type="submission" date="2017-04" db="EMBL/GenBank/DDBJ databases">
        <authorList>
            <person name="Afonso C.L."/>
            <person name="Miller P.J."/>
            <person name="Scott M.A."/>
            <person name="Spackman E."/>
            <person name="Goraichik I."/>
            <person name="Dimitrov K.M."/>
            <person name="Suarez D.L."/>
            <person name="Swayne D.E."/>
        </authorList>
    </citation>
    <scope>NUCLEOTIDE SEQUENCE [LARGE SCALE GENOMIC DNA]</scope>
    <source>
        <strain evidence="1 2">DSM 26133</strain>
    </source>
</reference>
<accession>A0A1W2G9E1</accession>
<gene>
    <name evidence="1" type="ORF">SAMN04488029_1489</name>
</gene>